<evidence type="ECO:0000313" key="2">
    <source>
        <dbReference type="EMBL" id="TQD92064.1"/>
    </source>
</evidence>
<keyword evidence="3" id="KW-1185">Reference proteome</keyword>
<dbReference type="AlphaFoldDB" id="A0A540LZZ7"/>
<dbReference type="EMBL" id="VIEB01000402">
    <property type="protein sequence ID" value="TQD92064.1"/>
    <property type="molecule type" value="Genomic_DNA"/>
</dbReference>
<evidence type="ECO:0000256" key="1">
    <source>
        <dbReference type="SAM" id="MobiDB-lite"/>
    </source>
</evidence>
<accession>A0A540LZZ7</accession>
<reference evidence="2 3" key="1">
    <citation type="journal article" date="2019" name="G3 (Bethesda)">
        <title>Sequencing of a Wild Apple (Malus baccata) Genome Unravels the Differences Between Cultivated and Wild Apple Species Regarding Disease Resistance and Cold Tolerance.</title>
        <authorList>
            <person name="Chen X."/>
        </authorList>
    </citation>
    <scope>NUCLEOTIDE SEQUENCE [LARGE SCALE GENOMIC DNA]</scope>
    <source>
        <strain evidence="3">cv. Shandingzi</strain>
        <tissue evidence="2">Leaves</tissue>
    </source>
</reference>
<evidence type="ECO:0000313" key="3">
    <source>
        <dbReference type="Proteomes" id="UP000315295"/>
    </source>
</evidence>
<gene>
    <name evidence="2" type="ORF">C1H46_022343</name>
</gene>
<dbReference type="Proteomes" id="UP000315295">
    <property type="component" value="Unassembled WGS sequence"/>
</dbReference>
<feature type="region of interest" description="Disordered" evidence="1">
    <location>
        <begin position="54"/>
        <end position="78"/>
    </location>
</feature>
<organism evidence="2 3">
    <name type="scientific">Malus baccata</name>
    <name type="common">Siberian crab apple</name>
    <name type="synonym">Pyrus baccata</name>
    <dbReference type="NCBI Taxonomy" id="106549"/>
    <lineage>
        <taxon>Eukaryota</taxon>
        <taxon>Viridiplantae</taxon>
        <taxon>Streptophyta</taxon>
        <taxon>Embryophyta</taxon>
        <taxon>Tracheophyta</taxon>
        <taxon>Spermatophyta</taxon>
        <taxon>Magnoliopsida</taxon>
        <taxon>eudicotyledons</taxon>
        <taxon>Gunneridae</taxon>
        <taxon>Pentapetalae</taxon>
        <taxon>rosids</taxon>
        <taxon>fabids</taxon>
        <taxon>Rosales</taxon>
        <taxon>Rosaceae</taxon>
        <taxon>Amygdaloideae</taxon>
        <taxon>Maleae</taxon>
        <taxon>Malus</taxon>
    </lineage>
</organism>
<name>A0A540LZZ7_MALBA</name>
<protein>
    <submittedName>
        <fullName evidence="2">Uncharacterized protein</fullName>
    </submittedName>
</protein>
<sequence>MPFNSVTRLETNFWRRLLDKEQWPLTNSNNALLKSDDEIGSNLLCVARCPPKHVEEGEGGTLAHPCKSKGSTAKQRGD</sequence>
<comment type="caution">
    <text evidence="2">The sequence shown here is derived from an EMBL/GenBank/DDBJ whole genome shotgun (WGS) entry which is preliminary data.</text>
</comment>
<feature type="compositionally biased region" description="Polar residues" evidence="1">
    <location>
        <begin position="69"/>
        <end position="78"/>
    </location>
</feature>
<proteinExistence type="predicted"/>